<dbReference type="GO" id="GO:0005737">
    <property type="term" value="C:cytoplasm"/>
    <property type="evidence" value="ECO:0007669"/>
    <property type="project" value="TreeGrafter"/>
</dbReference>
<dbReference type="SUPFAM" id="SSF53254">
    <property type="entry name" value="Phosphoglycerate mutase-like"/>
    <property type="match status" value="1"/>
</dbReference>
<reference evidence="2 3" key="1">
    <citation type="submission" date="2015-10" db="EMBL/GenBank/DDBJ databases">
        <title>Transcriptomic analysis of a linuron degrading triple-species bacterial consortium.</title>
        <authorList>
            <person name="Albers P."/>
        </authorList>
    </citation>
    <scope>NUCLEOTIDE SEQUENCE [LARGE SCALE GENOMIC DNA]</scope>
    <source>
        <strain evidence="2 3">WDL6</strain>
    </source>
</reference>
<dbReference type="PATRIC" id="fig|121290.4.peg.3109"/>
<dbReference type="RefSeq" id="WP_068460537.1">
    <property type="nucleotide sequence ID" value="NZ_LMTR01000040.1"/>
</dbReference>
<gene>
    <name evidence="2" type="ORF">APY04_1148</name>
</gene>
<dbReference type="InterPro" id="IPR013078">
    <property type="entry name" value="His_Pase_superF_clade-1"/>
</dbReference>
<accession>A0A109BJP7</accession>
<proteinExistence type="predicted"/>
<sequence>MKDIFVITHTQSQHHVDGLVGGWHDTPLTDKGRADAQRIAAHLRAIAGDAAQPEIFTSDLTRATQTAQAIADAFAPCTPLPMPDLREISYGEAEGKPQRWLDERLTPAPDDNRLDHRYAIAGAETRREFATRIYRAMDDIIARPAELQIIVTHGFALTFVVAAWIGMPLEAAGFVNFTVPSGSVTHLRQDDYWRNRAVISLGDESFLALGDSAARSRPPSA</sequence>
<dbReference type="AlphaFoldDB" id="A0A109BJP7"/>
<dbReference type="Proteomes" id="UP000059074">
    <property type="component" value="Unassembled WGS sequence"/>
</dbReference>
<dbReference type="SMART" id="SM00855">
    <property type="entry name" value="PGAM"/>
    <property type="match status" value="1"/>
</dbReference>
<comment type="caution">
    <text evidence="2">The sequence shown here is derived from an EMBL/GenBank/DDBJ whole genome shotgun (WGS) entry which is preliminary data.</text>
</comment>
<organism evidence="2 3">
    <name type="scientific">Hyphomicrobium sulfonivorans</name>
    <dbReference type="NCBI Taxonomy" id="121290"/>
    <lineage>
        <taxon>Bacteria</taxon>
        <taxon>Pseudomonadati</taxon>
        <taxon>Pseudomonadota</taxon>
        <taxon>Alphaproteobacteria</taxon>
        <taxon>Hyphomicrobiales</taxon>
        <taxon>Hyphomicrobiaceae</taxon>
        <taxon>Hyphomicrobium</taxon>
    </lineage>
</organism>
<evidence type="ECO:0000256" key="1">
    <source>
        <dbReference type="PIRSR" id="PIRSR613078-2"/>
    </source>
</evidence>
<dbReference type="InterPro" id="IPR029033">
    <property type="entry name" value="His_PPase_superfam"/>
</dbReference>
<dbReference type="EMBL" id="LMTR01000040">
    <property type="protein sequence ID" value="KWT69939.1"/>
    <property type="molecule type" value="Genomic_DNA"/>
</dbReference>
<evidence type="ECO:0000313" key="3">
    <source>
        <dbReference type="Proteomes" id="UP000059074"/>
    </source>
</evidence>
<name>A0A109BJP7_HYPSL</name>
<dbReference type="PANTHER" id="PTHR48100">
    <property type="entry name" value="BROAD-SPECIFICITY PHOSPHATASE YOR283W-RELATED"/>
    <property type="match status" value="1"/>
</dbReference>
<evidence type="ECO:0000313" key="2">
    <source>
        <dbReference type="EMBL" id="KWT69939.1"/>
    </source>
</evidence>
<protein>
    <submittedName>
        <fullName evidence="2">Phosphoglycerate mutase family protein</fullName>
    </submittedName>
</protein>
<dbReference type="PANTHER" id="PTHR48100:SF1">
    <property type="entry name" value="HISTIDINE PHOSPHATASE FAMILY PROTEIN-RELATED"/>
    <property type="match status" value="1"/>
</dbReference>
<dbReference type="Gene3D" id="3.40.50.1240">
    <property type="entry name" value="Phosphoglycerate mutase-like"/>
    <property type="match status" value="1"/>
</dbReference>
<keyword evidence="3" id="KW-1185">Reference proteome</keyword>
<dbReference type="GO" id="GO:0016791">
    <property type="term" value="F:phosphatase activity"/>
    <property type="evidence" value="ECO:0007669"/>
    <property type="project" value="TreeGrafter"/>
</dbReference>
<dbReference type="CDD" id="cd07067">
    <property type="entry name" value="HP_PGM_like"/>
    <property type="match status" value="1"/>
</dbReference>
<dbReference type="InterPro" id="IPR050275">
    <property type="entry name" value="PGM_Phosphatase"/>
</dbReference>
<dbReference type="OrthoDB" id="9781415at2"/>
<feature type="binding site" evidence="1">
    <location>
        <position position="62"/>
    </location>
    <ligand>
        <name>substrate</name>
    </ligand>
</feature>
<dbReference type="STRING" id="121290.APY04_1148"/>
<dbReference type="Pfam" id="PF00300">
    <property type="entry name" value="His_Phos_1"/>
    <property type="match status" value="1"/>
</dbReference>